<dbReference type="Proteomes" id="UP001225316">
    <property type="component" value="Unassembled WGS sequence"/>
</dbReference>
<comment type="caution">
    <text evidence="2">The sequence shown here is derived from an EMBL/GenBank/DDBJ whole genome shotgun (WGS) entry which is preliminary data.</text>
</comment>
<reference evidence="2 3" key="1">
    <citation type="submission" date="2023-04" db="EMBL/GenBank/DDBJ databases">
        <title>A novel bacteria isolated from coastal sediment.</title>
        <authorList>
            <person name="Liu X.-J."/>
            <person name="Du Z.-J."/>
        </authorList>
    </citation>
    <scope>NUCLEOTIDE SEQUENCE [LARGE SCALE GENOMIC DNA]</scope>
    <source>
        <strain evidence="2 3">SDUM461003</strain>
    </source>
</reference>
<accession>A0ABU1APU5</accession>
<keyword evidence="3" id="KW-1185">Reference proteome</keyword>
<evidence type="ECO:0000313" key="2">
    <source>
        <dbReference type="EMBL" id="MDQ8206198.1"/>
    </source>
</evidence>
<name>A0ABU1APU5_9BACT</name>
<dbReference type="RefSeq" id="WP_308948202.1">
    <property type="nucleotide sequence ID" value="NZ_JARXHW010000002.1"/>
</dbReference>
<organism evidence="2 3">
    <name type="scientific">Thalassobacterium maritimum</name>
    <dbReference type="NCBI Taxonomy" id="3041265"/>
    <lineage>
        <taxon>Bacteria</taxon>
        <taxon>Pseudomonadati</taxon>
        <taxon>Verrucomicrobiota</taxon>
        <taxon>Opitutia</taxon>
        <taxon>Puniceicoccales</taxon>
        <taxon>Coraliomargaritaceae</taxon>
        <taxon>Thalassobacterium</taxon>
    </lineage>
</organism>
<evidence type="ECO:0000256" key="1">
    <source>
        <dbReference type="SAM" id="MobiDB-lite"/>
    </source>
</evidence>
<evidence type="ECO:0000313" key="3">
    <source>
        <dbReference type="Proteomes" id="UP001225316"/>
    </source>
</evidence>
<dbReference type="EMBL" id="JARXHW010000002">
    <property type="protein sequence ID" value="MDQ8206198.1"/>
    <property type="molecule type" value="Genomic_DNA"/>
</dbReference>
<sequence>MPKKSTSEMTIDQVLAAAHRKHGHDGVYETTPADEMIRREEAESREEWAIREEAFRQLMGFIFKEGPHPAKAVRRLYCLAKAFTPELILNMGVRDLGKIFGESHGCVQWRLKQVVHGFVEAQSGKKIHLPYQKSEAASAKYSEAQKGNKNRRNGERAKVLKRIAS</sequence>
<feature type="region of interest" description="Disordered" evidence="1">
    <location>
        <begin position="140"/>
        <end position="165"/>
    </location>
</feature>
<gene>
    <name evidence="2" type="ORF">QEH52_01660</name>
</gene>
<proteinExistence type="predicted"/>
<protein>
    <submittedName>
        <fullName evidence="2">Uncharacterized protein</fullName>
    </submittedName>
</protein>